<name>A0A316TRW2_9ACTN</name>
<feature type="transmembrane region" description="Helical" evidence="5">
    <location>
        <begin position="412"/>
        <end position="435"/>
    </location>
</feature>
<evidence type="ECO:0000256" key="1">
    <source>
        <dbReference type="ARBA" id="ARBA00004651"/>
    </source>
</evidence>
<protein>
    <submittedName>
        <fullName evidence="7">MFS transporter</fullName>
    </submittedName>
</protein>
<dbReference type="GO" id="GO:0005886">
    <property type="term" value="C:plasma membrane"/>
    <property type="evidence" value="ECO:0007669"/>
    <property type="project" value="UniProtKB-SubCell"/>
</dbReference>
<dbReference type="GO" id="GO:0022857">
    <property type="term" value="F:transmembrane transporter activity"/>
    <property type="evidence" value="ECO:0007669"/>
    <property type="project" value="InterPro"/>
</dbReference>
<dbReference type="AlphaFoldDB" id="A0A316TRW2"/>
<comment type="subcellular location">
    <subcellularLocation>
        <location evidence="1">Cell membrane</location>
        <topology evidence="1">Multi-pass membrane protein</topology>
    </subcellularLocation>
</comment>
<evidence type="ECO:0000256" key="4">
    <source>
        <dbReference type="ARBA" id="ARBA00023136"/>
    </source>
</evidence>
<feature type="transmembrane region" description="Helical" evidence="5">
    <location>
        <begin position="50"/>
        <end position="69"/>
    </location>
</feature>
<feature type="transmembrane region" description="Helical" evidence="5">
    <location>
        <begin position="315"/>
        <end position="335"/>
    </location>
</feature>
<feature type="transmembrane region" description="Helical" evidence="5">
    <location>
        <begin position="286"/>
        <end position="308"/>
    </location>
</feature>
<dbReference type="PANTHER" id="PTHR23501">
    <property type="entry name" value="MAJOR FACILITATOR SUPERFAMILY"/>
    <property type="match status" value="1"/>
</dbReference>
<feature type="transmembrane region" description="Helical" evidence="5">
    <location>
        <begin position="237"/>
        <end position="261"/>
    </location>
</feature>
<feature type="domain" description="Major facilitator superfamily (MFS) profile" evidence="6">
    <location>
        <begin position="1"/>
        <end position="440"/>
    </location>
</feature>
<dbReference type="CDD" id="cd17504">
    <property type="entry name" value="MFS_MMR_MDR_like"/>
    <property type="match status" value="1"/>
</dbReference>
<dbReference type="InterPro" id="IPR011701">
    <property type="entry name" value="MFS"/>
</dbReference>
<evidence type="ECO:0000256" key="5">
    <source>
        <dbReference type="SAM" id="Phobius"/>
    </source>
</evidence>
<feature type="transmembrane region" description="Helical" evidence="5">
    <location>
        <begin position="170"/>
        <end position="188"/>
    </location>
</feature>
<dbReference type="PROSITE" id="PS50850">
    <property type="entry name" value="MFS"/>
    <property type="match status" value="1"/>
</dbReference>
<dbReference type="InterPro" id="IPR036259">
    <property type="entry name" value="MFS_trans_sf"/>
</dbReference>
<feature type="transmembrane region" description="Helical" evidence="5">
    <location>
        <begin position="19"/>
        <end position="38"/>
    </location>
</feature>
<keyword evidence="4 5" id="KW-0472">Membrane</keyword>
<keyword evidence="2 5" id="KW-0812">Transmembrane</keyword>
<comment type="caution">
    <text evidence="7">The sequence shown here is derived from an EMBL/GenBank/DDBJ whole genome shotgun (WGS) entry which is preliminary data.</text>
</comment>
<keyword evidence="8" id="KW-1185">Reference proteome</keyword>
<dbReference type="SUPFAM" id="SSF103473">
    <property type="entry name" value="MFS general substrate transporter"/>
    <property type="match status" value="1"/>
</dbReference>
<feature type="transmembrane region" description="Helical" evidence="5">
    <location>
        <begin position="75"/>
        <end position="95"/>
    </location>
</feature>
<proteinExistence type="predicted"/>
<evidence type="ECO:0000313" key="7">
    <source>
        <dbReference type="EMBL" id="PWN04954.1"/>
    </source>
</evidence>
<keyword evidence="3 5" id="KW-1133">Transmembrane helix</keyword>
<feature type="transmembrane region" description="Helical" evidence="5">
    <location>
        <begin position="341"/>
        <end position="360"/>
    </location>
</feature>
<dbReference type="Gene3D" id="1.20.1250.20">
    <property type="entry name" value="MFS general substrate transporter like domains"/>
    <property type="match status" value="1"/>
</dbReference>
<feature type="transmembrane region" description="Helical" evidence="5">
    <location>
        <begin position="107"/>
        <end position="129"/>
    </location>
</feature>
<evidence type="ECO:0000313" key="8">
    <source>
        <dbReference type="Proteomes" id="UP000245507"/>
    </source>
</evidence>
<sequence length="452" mass="47105">MIIPALPTLQRELDTTTTWVTWLLTGFLLSSSIATPLLGKLGDQHGKERLLLVSLGIFFVGCVGAIFAQSIWMLIAFRILQGAGGAVFPLSFAIIKDEFPEEKVGVGVGVVSSVFAVGGGLGLVLSGVIVDNLSWRWIFVVGAIAVGIAAVLVVFFVPESPVKTPSRLDVPGAILFSGGLLSLLLALTEGNNWGWGSGRIVALLVASAALLVVWGAFELRVPEPMVDMRMLARRPVLFSNLTGLIAGFAMFGSFVLIPIFAETPQGLPDSLARLVGYGFGASTTTAGLYLLPGALAGFVSGPLAGVLGRRYGSKWPMALGMAMASVGLAMFALWHDHPWQIVLGMIVLGGGIPFTFAAMAKVIVDSVRPSETGVATGMNTVMRTVGGVIGGQVGAAILTADTIRRTNIPAESAFVTAFSIGAAAALVAVFVALLVTPRLPQSRHVPVAEAVE</sequence>
<evidence type="ECO:0000256" key="2">
    <source>
        <dbReference type="ARBA" id="ARBA00022692"/>
    </source>
</evidence>
<dbReference type="OrthoDB" id="4484751at2"/>
<evidence type="ECO:0000259" key="6">
    <source>
        <dbReference type="PROSITE" id="PS50850"/>
    </source>
</evidence>
<dbReference type="InterPro" id="IPR020846">
    <property type="entry name" value="MFS_dom"/>
</dbReference>
<reference evidence="7 8" key="1">
    <citation type="submission" date="2018-05" db="EMBL/GenBank/DDBJ databases">
        <title>Nocardioides silvaticus genome.</title>
        <authorList>
            <person name="Li C."/>
            <person name="Wang G."/>
        </authorList>
    </citation>
    <scope>NUCLEOTIDE SEQUENCE [LARGE SCALE GENOMIC DNA]</scope>
    <source>
        <strain evidence="7 8">CCTCC AB 2018079</strain>
    </source>
</reference>
<feature type="transmembrane region" description="Helical" evidence="5">
    <location>
        <begin position="200"/>
        <end position="217"/>
    </location>
</feature>
<dbReference type="PANTHER" id="PTHR23501:SF197">
    <property type="entry name" value="COMD"/>
    <property type="match status" value="1"/>
</dbReference>
<accession>A0A316TRW2</accession>
<dbReference type="EMBL" id="QGDD01000001">
    <property type="protein sequence ID" value="PWN04954.1"/>
    <property type="molecule type" value="Genomic_DNA"/>
</dbReference>
<dbReference type="Pfam" id="PF07690">
    <property type="entry name" value="MFS_1"/>
    <property type="match status" value="2"/>
</dbReference>
<gene>
    <name evidence="7" type="ORF">DJ010_01070</name>
</gene>
<organism evidence="7 8">
    <name type="scientific">Nocardioides silvaticus</name>
    <dbReference type="NCBI Taxonomy" id="2201891"/>
    <lineage>
        <taxon>Bacteria</taxon>
        <taxon>Bacillati</taxon>
        <taxon>Actinomycetota</taxon>
        <taxon>Actinomycetes</taxon>
        <taxon>Propionibacteriales</taxon>
        <taxon>Nocardioidaceae</taxon>
        <taxon>Nocardioides</taxon>
    </lineage>
</organism>
<feature type="transmembrane region" description="Helical" evidence="5">
    <location>
        <begin position="381"/>
        <end position="400"/>
    </location>
</feature>
<evidence type="ECO:0000256" key="3">
    <source>
        <dbReference type="ARBA" id="ARBA00022989"/>
    </source>
</evidence>
<dbReference type="Proteomes" id="UP000245507">
    <property type="component" value="Unassembled WGS sequence"/>
</dbReference>
<feature type="transmembrane region" description="Helical" evidence="5">
    <location>
        <begin position="135"/>
        <end position="158"/>
    </location>
</feature>